<accession>A0ABX6P6I1</accession>
<dbReference type="Proteomes" id="UP000500826">
    <property type="component" value="Chromosome"/>
</dbReference>
<proteinExistence type="predicted"/>
<dbReference type="SUPFAM" id="SSF52091">
    <property type="entry name" value="SpoIIaa-like"/>
    <property type="match status" value="1"/>
</dbReference>
<reference evidence="1 2" key="1">
    <citation type="submission" date="2020-05" db="EMBL/GenBank/DDBJ databases">
        <title>Ramlibacter rhizophilus sp. nov., isolated from rhizosphere soil of national flower Mugunghwa from South Korea.</title>
        <authorList>
            <person name="Zheng-Fei Y."/>
            <person name="Huan T."/>
        </authorList>
    </citation>
    <scope>NUCLEOTIDE SEQUENCE [LARGE SCALE GENOMIC DNA]</scope>
    <source>
        <strain evidence="1 2">H242</strain>
    </source>
</reference>
<dbReference type="Pfam" id="PF11964">
    <property type="entry name" value="SpoIIAA-like"/>
    <property type="match status" value="1"/>
</dbReference>
<organism evidence="1 2">
    <name type="scientific">Ramlibacter terrae</name>
    <dbReference type="NCBI Taxonomy" id="2732511"/>
    <lineage>
        <taxon>Bacteria</taxon>
        <taxon>Pseudomonadati</taxon>
        <taxon>Pseudomonadota</taxon>
        <taxon>Betaproteobacteria</taxon>
        <taxon>Burkholderiales</taxon>
        <taxon>Comamonadaceae</taxon>
        <taxon>Ramlibacter</taxon>
    </lineage>
</organism>
<keyword evidence="2" id="KW-1185">Reference proteome</keyword>
<evidence type="ECO:0000313" key="1">
    <source>
        <dbReference type="EMBL" id="QJW84726.1"/>
    </source>
</evidence>
<name>A0ABX6P6I1_9BURK</name>
<dbReference type="EMBL" id="CP053418">
    <property type="protein sequence ID" value="QJW84726.1"/>
    <property type="molecule type" value="Genomic_DNA"/>
</dbReference>
<protein>
    <submittedName>
        <fullName evidence="1">STAS/SEC14 domain-containing protein</fullName>
    </submittedName>
</protein>
<gene>
    <name evidence="1" type="ORF">HK414_16650</name>
</gene>
<evidence type="ECO:0000313" key="2">
    <source>
        <dbReference type="Proteomes" id="UP000500826"/>
    </source>
</evidence>
<dbReference type="InterPro" id="IPR021866">
    <property type="entry name" value="SpoIIAA-like"/>
</dbReference>
<sequence>MSFDVAVADQKTWMRVTVTGQPTLDQLLALVHVLGPESGDWPRDSVLVDLREVATQFTRGEQARIGEAAACSLAHMARIASVVPPERVTRVSERVAQRSGANVCVFDDEAEAVAWLNGEPVSVGAGRAQSGE</sequence>
<dbReference type="InterPro" id="IPR036513">
    <property type="entry name" value="STAS_dom_sf"/>
</dbReference>